<dbReference type="InterPro" id="IPR015867">
    <property type="entry name" value="N-reg_PII/ATP_PRibTrfase_C"/>
</dbReference>
<dbReference type="Proteomes" id="UP000449710">
    <property type="component" value="Unassembled WGS sequence"/>
</dbReference>
<evidence type="ECO:0000256" key="3">
    <source>
        <dbReference type="ARBA" id="ARBA00022723"/>
    </source>
</evidence>
<dbReference type="InterPro" id="IPR036069">
    <property type="entry name" value="DUF34/NIF3_sf"/>
</dbReference>
<dbReference type="InterPro" id="IPR002678">
    <property type="entry name" value="DUF34/NIF3"/>
</dbReference>
<evidence type="ECO:0000313" key="7">
    <source>
        <dbReference type="Proteomes" id="UP000449710"/>
    </source>
</evidence>
<proteinExistence type="inferred from homology"/>
<dbReference type="GO" id="GO:0005737">
    <property type="term" value="C:cytoplasm"/>
    <property type="evidence" value="ECO:0007669"/>
    <property type="project" value="TreeGrafter"/>
</dbReference>
<dbReference type="PANTHER" id="PTHR13799:SF14">
    <property type="entry name" value="GTP CYCLOHYDROLASE 1 TYPE 2 HOMOLOG"/>
    <property type="match status" value="1"/>
</dbReference>
<feature type="binding site" evidence="5">
    <location>
        <position position="66"/>
    </location>
    <ligand>
        <name>a divalent metal cation</name>
        <dbReference type="ChEBI" id="CHEBI:60240"/>
        <label>1</label>
    </ligand>
</feature>
<keyword evidence="7" id="KW-1185">Reference proteome</keyword>
<dbReference type="EMBL" id="SUMG01000008">
    <property type="protein sequence ID" value="NBG88499.1"/>
    <property type="molecule type" value="Genomic_DNA"/>
</dbReference>
<dbReference type="PIRSF" id="PIRSF037489">
    <property type="entry name" value="UCP037489_NIF3_YqfO"/>
    <property type="match status" value="1"/>
</dbReference>
<dbReference type="RefSeq" id="WP_160721158.1">
    <property type="nucleotide sequence ID" value="NZ_SUMG01000008.1"/>
</dbReference>
<sequence length="369" mass="41826">MSLKVKDIIKHMESIAPKSYAMAWDRVGLQIGSPEKEVQRIMVTLEINLEVLQEASERGVDLIISHHPLIFKALDEIDFESRKGAMIQRIIQEDIHIYVSHTNMDIAPEGLNEYIGEKIGLKNMDVISPLEIKPYCKFIVYVPETHREIVIEAIDKGGGGHIGNYSHCTFGTAGIGTFKPGEGSNPFLGKKDELERTEENKLETIVERKNIGKLLKEVEKVHPYEEVAYDLYPLEIPLGKVGLGRIGRLKQATSVESFIEYLKKVLKLKEVRYVGDLHREISTVAILNGSGGDFIQQANKAGADCFITGDLKYHEAQDAMDEEISILDIGHYESEIIFREFIKNQLKNRFKEEVEIYIAEDLKNPFKVL</sequence>
<dbReference type="Gene3D" id="3.30.70.120">
    <property type="match status" value="1"/>
</dbReference>
<evidence type="ECO:0000256" key="5">
    <source>
        <dbReference type="PIRSR" id="PIRSR602678-1"/>
    </source>
</evidence>
<keyword evidence="3 4" id="KW-0479">Metal-binding</keyword>
<name>A0AA44BDN6_9CLOT</name>
<feature type="binding site" evidence="5">
    <location>
        <position position="105"/>
    </location>
    <ligand>
        <name>a divalent metal cation</name>
        <dbReference type="ChEBI" id="CHEBI:60240"/>
        <label>1</label>
    </ligand>
</feature>
<dbReference type="AlphaFoldDB" id="A0AA44BDN6"/>
<feature type="binding site" evidence="5">
    <location>
        <position position="335"/>
    </location>
    <ligand>
        <name>a divalent metal cation</name>
        <dbReference type="ChEBI" id="CHEBI:60240"/>
        <label>1</label>
    </ligand>
</feature>
<gene>
    <name evidence="6" type="ORF">ISALK_08285</name>
</gene>
<comment type="similarity">
    <text evidence="1 4">Belongs to the GTP cyclohydrolase I type 2/NIF3 family.</text>
</comment>
<accession>A0AA44BDN6</accession>
<dbReference type="NCBIfam" id="TIGR00486">
    <property type="entry name" value="YbgI_SA1388"/>
    <property type="match status" value="1"/>
</dbReference>
<dbReference type="PANTHER" id="PTHR13799">
    <property type="entry name" value="NGG1 INTERACTING FACTOR 3"/>
    <property type="match status" value="1"/>
</dbReference>
<evidence type="ECO:0000256" key="2">
    <source>
        <dbReference type="ARBA" id="ARBA00022112"/>
    </source>
</evidence>
<evidence type="ECO:0000256" key="4">
    <source>
        <dbReference type="PIRNR" id="PIRNR037489"/>
    </source>
</evidence>
<dbReference type="Pfam" id="PF01784">
    <property type="entry name" value="DUF34_NIF3"/>
    <property type="match status" value="1"/>
</dbReference>
<protein>
    <recommendedName>
        <fullName evidence="2 4">GTP cyclohydrolase 1 type 2 homolog</fullName>
    </recommendedName>
</protein>
<dbReference type="SUPFAM" id="SSF102705">
    <property type="entry name" value="NIF3 (NGG1p interacting factor 3)-like"/>
    <property type="match status" value="1"/>
</dbReference>
<dbReference type="FunFam" id="3.40.1390.30:FF:000001">
    <property type="entry name" value="GTP cyclohydrolase 1 type 2"/>
    <property type="match status" value="1"/>
</dbReference>
<reference evidence="6 7" key="1">
    <citation type="submission" date="2019-04" db="EMBL/GenBank/DDBJ databases">
        <title>Isachenkonia alkalipeptolytica gen. nov. sp. nov. a new anaerobic, alkiliphilic organothrophic bacterium capable to reduce synthesized ferrihydrite isolated from a soda lake.</title>
        <authorList>
            <person name="Toshchakov S.V."/>
            <person name="Zavarzina D.G."/>
            <person name="Zhilina T.N."/>
            <person name="Kostrikina N.A."/>
            <person name="Kublanov I.V."/>
        </authorList>
    </citation>
    <scope>NUCLEOTIDE SEQUENCE [LARGE SCALE GENOMIC DNA]</scope>
    <source>
        <strain evidence="6 7">Z-1701</strain>
    </source>
</reference>
<feature type="binding site" evidence="5">
    <location>
        <position position="67"/>
    </location>
    <ligand>
        <name>a divalent metal cation</name>
        <dbReference type="ChEBI" id="CHEBI:60240"/>
        <label>1</label>
    </ligand>
</feature>
<evidence type="ECO:0000313" key="6">
    <source>
        <dbReference type="EMBL" id="NBG88499.1"/>
    </source>
</evidence>
<dbReference type="Gene3D" id="3.40.1390.30">
    <property type="entry name" value="NIF3 (NGG1p interacting factor 3)-like"/>
    <property type="match status" value="2"/>
</dbReference>
<dbReference type="GO" id="GO:0046872">
    <property type="term" value="F:metal ion binding"/>
    <property type="evidence" value="ECO:0007669"/>
    <property type="project" value="UniProtKB-UniRule"/>
</dbReference>
<dbReference type="InterPro" id="IPR017221">
    <property type="entry name" value="DUF34/NIF3_bac"/>
</dbReference>
<evidence type="ECO:0000256" key="1">
    <source>
        <dbReference type="ARBA" id="ARBA00006964"/>
    </source>
</evidence>
<feature type="binding site" evidence="5">
    <location>
        <position position="331"/>
    </location>
    <ligand>
        <name>a divalent metal cation</name>
        <dbReference type="ChEBI" id="CHEBI:60240"/>
        <label>1</label>
    </ligand>
</feature>
<comment type="caution">
    <text evidence="6">The sequence shown here is derived from an EMBL/GenBank/DDBJ whole genome shotgun (WGS) entry which is preliminary data.</text>
</comment>
<organism evidence="6 7">
    <name type="scientific">Isachenkonia alkalipeptolytica</name>
    <dbReference type="NCBI Taxonomy" id="2565777"/>
    <lineage>
        <taxon>Bacteria</taxon>
        <taxon>Bacillati</taxon>
        <taxon>Bacillota</taxon>
        <taxon>Clostridia</taxon>
        <taxon>Eubacteriales</taxon>
        <taxon>Clostridiaceae</taxon>
        <taxon>Isachenkonia</taxon>
    </lineage>
</organism>